<reference evidence="1" key="1">
    <citation type="submission" date="2020-08" db="EMBL/GenBank/DDBJ databases">
        <title>Multicomponent nature underlies the extraordinary mechanical properties of spider dragline silk.</title>
        <authorList>
            <person name="Kono N."/>
            <person name="Nakamura H."/>
            <person name="Mori M."/>
            <person name="Yoshida Y."/>
            <person name="Ohtoshi R."/>
            <person name="Malay A.D."/>
            <person name="Moran D.A.P."/>
            <person name="Tomita M."/>
            <person name="Numata K."/>
            <person name="Arakawa K."/>
        </authorList>
    </citation>
    <scope>NUCLEOTIDE SEQUENCE</scope>
</reference>
<gene>
    <name evidence="1" type="ORF">NPIL_119491</name>
</gene>
<dbReference type="AlphaFoldDB" id="A0A8X6UH98"/>
<organism evidence="1 2">
    <name type="scientific">Nephila pilipes</name>
    <name type="common">Giant wood spider</name>
    <name type="synonym">Nephila maculata</name>
    <dbReference type="NCBI Taxonomy" id="299642"/>
    <lineage>
        <taxon>Eukaryota</taxon>
        <taxon>Metazoa</taxon>
        <taxon>Ecdysozoa</taxon>
        <taxon>Arthropoda</taxon>
        <taxon>Chelicerata</taxon>
        <taxon>Arachnida</taxon>
        <taxon>Araneae</taxon>
        <taxon>Araneomorphae</taxon>
        <taxon>Entelegynae</taxon>
        <taxon>Araneoidea</taxon>
        <taxon>Nephilidae</taxon>
        <taxon>Nephila</taxon>
    </lineage>
</organism>
<accession>A0A8X6UH98</accession>
<evidence type="ECO:0000313" key="2">
    <source>
        <dbReference type="Proteomes" id="UP000887013"/>
    </source>
</evidence>
<comment type="caution">
    <text evidence="1">The sequence shown here is derived from an EMBL/GenBank/DDBJ whole genome shotgun (WGS) entry which is preliminary data.</text>
</comment>
<protein>
    <submittedName>
        <fullName evidence="1">Uncharacterized protein</fullName>
    </submittedName>
</protein>
<dbReference type="EMBL" id="BMAW01079930">
    <property type="protein sequence ID" value="GFU17431.1"/>
    <property type="molecule type" value="Genomic_DNA"/>
</dbReference>
<keyword evidence="2" id="KW-1185">Reference proteome</keyword>
<proteinExistence type="predicted"/>
<name>A0A8X6UH98_NEPPI</name>
<dbReference type="Proteomes" id="UP000887013">
    <property type="component" value="Unassembled WGS sequence"/>
</dbReference>
<sequence>METGVGEQLSFSRIGSYYSGVWGGGDRYWIIQSGACSIGVRILEERTLLTLRPLSMRCTATNKTIYTGLKCNKMALIVFTKDLFISEKGDAGEIWKVDVPGSVSVIAVERIIEKFHVIAPRPAKRHK</sequence>
<evidence type="ECO:0000313" key="1">
    <source>
        <dbReference type="EMBL" id="GFU17431.1"/>
    </source>
</evidence>